<comment type="caution">
    <text evidence="2">The sequence shown here is derived from an EMBL/GenBank/DDBJ whole genome shotgun (WGS) entry which is preliminary data.</text>
</comment>
<evidence type="ECO:0000313" key="3">
    <source>
        <dbReference type="Proteomes" id="UP001431313"/>
    </source>
</evidence>
<keyword evidence="3" id="KW-1185">Reference proteome</keyword>
<sequence length="124" mass="12597">MAADGRDPTVRLGDISGSSFSIGGSGNHNTTTHTVRQDSATPEHTELLAAVRELRAALAELPHSGERTALDTELAGAAGELERAGAVRPGPVGRLRAALEHWAPLVETVSAATALAGLLQASGG</sequence>
<evidence type="ECO:0000313" key="2">
    <source>
        <dbReference type="EMBL" id="MCS0634214.1"/>
    </source>
</evidence>
<proteinExistence type="predicted"/>
<dbReference type="EMBL" id="JANUGQ010000001">
    <property type="protein sequence ID" value="MCS0634214.1"/>
    <property type="molecule type" value="Genomic_DNA"/>
</dbReference>
<dbReference type="RefSeq" id="WP_258784746.1">
    <property type="nucleotide sequence ID" value="NZ_JANUGQ010000001.1"/>
</dbReference>
<feature type="region of interest" description="Disordered" evidence="1">
    <location>
        <begin position="1"/>
        <end position="43"/>
    </location>
</feature>
<dbReference type="Proteomes" id="UP001431313">
    <property type="component" value="Unassembled WGS sequence"/>
</dbReference>
<protein>
    <submittedName>
        <fullName evidence="2">Uncharacterized protein</fullName>
    </submittedName>
</protein>
<feature type="compositionally biased region" description="Low complexity" evidence="1">
    <location>
        <begin position="13"/>
        <end position="34"/>
    </location>
</feature>
<name>A0ABT2CA13_9ACTN</name>
<reference evidence="2" key="1">
    <citation type="submission" date="2022-08" db="EMBL/GenBank/DDBJ databases">
        <authorList>
            <person name="Somphong A."/>
            <person name="Phongsopitanun W."/>
        </authorList>
    </citation>
    <scope>NUCLEOTIDE SEQUENCE</scope>
    <source>
        <strain evidence="2">LP05-1</strain>
    </source>
</reference>
<organism evidence="2 3">
    <name type="scientific">Streptomyces pyxinae</name>
    <dbReference type="NCBI Taxonomy" id="2970734"/>
    <lineage>
        <taxon>Bacteria</taxon>
        <taxon>Bacillati</taxon>
        <taxon>Actinomycetota</taxon>
        <taxon>Actinomycetes</taxon>
        <taxon>Kitasatosporales</taxon>
        <taxon>Streptomycetaceae</taxon>
        <taxon>Streptomyces</taxon>
    </lineage>
</organism>
<gene>
    <name evidence="2" type="ORF">NX801_00740</name>
</gene>
<evidence type="ECO:0000256" key="1">
    <source>
        <dbReference type="SAM" id="MobiDB-lite"/>
    </source>
</evidence>
<accession>A0ABT2CA13</accession>